<dbReference type="STRING" id="908337.HMPREF9257_0785"/>
<sequence length="225" mass="26663">MWLVLVFVAGCFLGSLELCLVHRWNHLFSFFLGRSVCDCCGRHLSWRELIPIFSYLYYRGTCPDCKQIINPIYPLSELTLGLIFSIVYIYFNNSLYYYLFYSILFLMICFDLSYQYIPDLFQIGLFILLFYNYFTFRLLFISYHHFFILFILTILYFFFTNYIGGADLKLIGILCVCLPFEFIPYFFFLAASSGLCCCLITKVRQIPFVPFLVLAFLPLHILLQI</sequence>
<keyword evidence="3" id="KW-1003">Cell membrane</keyword>
<protein>
    <submittedName>
        <fullName evidence="10">Bacterial peptidase A24, N-terminal domain protein</fullName>
    </submittedName>
</protein>
<gene>
    <name evidence="10" type="ORF">HMPREF9257_0785</name>
</gene>
<feature type="transmembrane region" description="Helical" evidence="7">
    <location>
        <begin position="170"/>
        <end position="199"/>
    </location>
</feature>
<keyword evidence="11" id="KW-1185">Reference proteome</keyword>
<keyword evidence="4 7" id="KW-0812">Transmembrane</keyword>
<comment type="caution">
    <text evidence="10">The sequence shown here is derived from an EMBL/GenBank/DDBJ whole genome shotgun (WGS) entry which is preliminary data.</text>
</comment>
<dbReference type="AlphaFoldDB" id="E4KNK5"/>
<organism evidence="10 11">
    <name type="scientific">Eremococcus coleocola ACS-139-V-Col8</name>
    <dbReference type="NCBI Taxonomy" id="908337"/>
    <lineage>
        <taxon>Bacteria</taxon>
        <taxon>Bacillati</taxon>
        <taxon>Bacillota</taxon>
        <taxon>Bacilli</taxon>
        <taxon>Lactobacillales</taxon>
        <taxon>Aerococcaceae</taxon>
        <taxon>Eremococcus</taxon>
    </lineage>
</organism>
<dbReference type="eggNOG" id="COG1989">
    <property type="taxonomic scope" value="Bacteria"/>
</dbReference>
<feature type="domain" description="Prepilin type IV endopeptidase peptidase" evidence="8">
    <location>
        <begin position="99"/>
        <end position="198"/>
    </location>
</feature>
<keyword evidence="5 7" id="KW-1133">Transmembrane helix</keyword>
<dbReference type="Pfam" id="PF01478">
    <property type="entry name" value="Peptidase_A24"/>
    <property type="match status" value="1"/>
</dbReference>
<evidence type="ECO:0000256" key="4">
    <source>
        <dbReference type="ARBA" id="ARBA00022692"/>
    </source>
</evidence>
<evidence type="ECO:0000259" key="9">
    <source>
        <dbReference type="Pfam" id="PF06750"/>
    </source>
</evidence>
<evidence type="ECO:0000313" key="10">
    <source>
        <dbReference type="EMBL" id="EFR31450.1"/>
    </source>
</evidence>
<dbReference type="Proteomes" id="UP000005990">
    <property type="component" value="Unassembled WGS sequence"/>
</dbReference>
<reference evidence="10 11" key="1">
    <citation type="submission" date="2010-10" db="EMBL/GenBank/DDBJ databases">
        <authorList>
            <person name="Durkin A.S."/>
            <person name="Madupu R."/>
            <person name="Torralba M."/>
            <person name="Gillis M."/>
            <person name="Methe B."/>
            <person name="Sutton G."/>
            <person name="Nelson K.E."/>
        </authorList>
    </citation>
    <scope>NUCLEOTIDE SEQUENCE [LARGE SCALE GENOMIC DNA]</scope>
    <source>
        <strain evidence="10 11">ACS-139-V-Col8</strain>
    </source>
</reference>
<evidence type="ECO:0000256" key="2">
    <source>
        <dbReference type="ARBA" id="ARBA00005801"/>
    </source>
</evidence>
<dbReference type="InterPro" id="IPR000045">
    <property type="entry name" value="Prepilin_IV_endopep_pep"/>
</dbReference>
<feature type="transmembrane region" description="Helical" evidence="7">
    <location>
        <begin position="123"/>
        <end position="140"/>
    </location>
</feature>
<feature type="domain" description="Prepilin peptidase A24 N-terminal" evidence="9">
    <location>
        <begin position="9"/>
        <end position="91"/>
    </location>
</feature>
<dbReference type="Pfam" id="PF06750">
    <property type="entry name" value="A24_N_bact"/>
    <property type="match status" value="1"/>
</dbReference>
<dbReference type="InterPro" id="IPR010627">
    <property type="entry name" value="Prepilin_pept_A24_N"/>
</dbReference>
<evidence type="ECO:0000256" key="7">
    <source>
        <dbReference type="SAM" id="Phobius"/>
    </source>
</evidence>
<feature type="transmembrane region" description="Helical" evidence="7">
    <location>
        <begin position="72"/>
        <end position="91"/>
    </location>
</feature>
<proteinExistence type="inferred from homology"/>
<evidence type="ECO:0000313" key="11">
    <source>
        <dbReference type="Proteomes" id="UP000005990"/>
    </source>
</evidence>
<comment type="subcellular location">
    <subcellularLocation>
        <location evidence="1">Cell membrane</location>
        <topology evidence="1">Multi-pass membrane protein</topology>
    </subcellularLocation>
</comment>
<dbReference type="GO" id="GO:0004190">
    <property type="term" value="F:aspartic-type endopeptidase activity"/>
    <property type="evidence" value="ECO:0007669"/>
    <property type="project" value="InterPro"/>
</dbReference>
<feature type="transmembrane region" description="Helical" evidence="7">
    <location>
        <begin position="98"/>
        <end position="117"/>
    </location>
</feature>
<keyword evidence="6 7" id="KW-0472">Membrane</keyword>
<feature type="transmembrane region" description="Helical" evidence="7">
    <location>
        <begin position="206"/>
        <end position="223"/>
    </location>
</feature>
<dbReference type="PANTHER" id="PTHR30487">
    <property type="entry name" value="TYPE 4 PREPILIN-LIKE PROTEINS LEADER PEPTIDE-PROCESSING ENZYME"/>
    <property type="match status" value="1"/>
</dbReference>
<feature type="transmembrane region" description="Helical" evidence="7">
    <location>
        <begin position="147"/>
        <end position="164"/>
    </location>
</feature>
<dbReference type="EMBL" id="AENN01000012">
    <property type="protein sequence ID" value="EFR31450.1"/>
    <property type="molecule type" value="Genomic_DNA"/>
</dbReference>
<comment type="similarity">
    <text evidence="2">Belongs to the peptidase A24 family.</text>
</comment>
<name>E4KNK5_9LACT</name>
<dbReference type="PANTHER" id="PTHR30487:SF0">
    <property type="entry name" value="PREPILIN LEADER PEPTIDASE_N-METHYLTRANSFERASE-RELATED"/>
    <property type="match status" value="1"/>
</dbReference>
<dbReference type="InterPro" id="IPR050882">
    <property type="entry name" value="Prepilin_peptidase/N-MTase"/>
</dbReference>
<accession>E4KNK5</accession>
<dbReference type="OrthoDB" id="9789291at2"/>
<dbReference type="RefSeq" id="WP_006418089.1">
    <property type="nucleotide sequence ID" value="NZ_AENN01000012.1"/>
</dbReference>
<dbReference type="GO" id="GO:0006465">
    <property type="term" value="P:signal peptide processing"/>
    <property type="evidence" value="ECO:0007669"/>
    <property type="project" value="TreeGrafter"/>
</dbReference>
<evidence type="ECO:0000256" key="6">
    <source>
        <dbReference type="ARBA" id="ARBA00023136"/>
    </source>
</evidence>
<dbReference type="GO" id="GO:0005886">
    <property type="term" value="C:plasma membrane"/>
    <property type="evidence" value="ECO:0007669"/>
    <property type="project" value="UniProtKB-SubCell"/>
</dbReference>
<evidence type="ECO:0000256" key="3">
    <source>
        <dbReference type="ARBA" id="ARBA00022475"/>
    </source>
</evidence>
<evidence type="ECO:0000256" key="1">
    <source>
        <dbReference type="ARBA" id="ARBA00004651"/>
    </source>
</evidence>
<evidence type="ECO:0000259" key="8">
    <source>
        <dbReference type="Pfam" id="PF01478"/>
    </source>
</evidence>
<evidence type="ECO:0000256" key="5">
    <source>
        <dbReference type="ARBA" id="ARBA00022989"/>
    </source>
</evidence>
<dbReference type="Gene3D" id="1.20.120.1220">
    <property type="match status" value="1"/>
</dbReference>